<sequence length="223" mass="25757">METMEPIVITIARGFGTGGREIAARLADRLGIHSYANRILTLASQYSGRDEHDFVEVDERLRDGYLRQQLMSLQKRLTPLPHTHPFESDDRLFEFQKKIIQELARTESCVIVGKCADYVLQDFDNVLSVYVEARRVFCVERVMKTMNVSESEAHSLIAKTDKYRAEYYKYYTGGNYWTNPVNYDMTLNSGRWSIDQCVDLIVQALRIKFGDRCEKAFPSISIS</sequence>
<evidence type="ECO:0000313" key="2">
    <source>
        <dbReference type="Proteomes" id="UP000754750"/>
    </source>
</evidence>
<dbReference type="GO" id="GO:0016301">
    <property type="term" value="F:kinase activity"/>
    <property type="evidence" value="ECO:0007669"/>
    <property type="project" value="UniProtKB-KW"/>
</dbReference>
<gene>
    <name evidence="1" type="ORF">E7512_12300</name>
</gene>
<proteinExistence type="predicted"/>
<accession>A0A928KTF4</accession>
<protein>
    <submittedName>
        <fullName evidence="1">Cytidylate kinase-like family protein</fullName>
    </submittedName>
</protein>
<dbReference type="EMBL" id="SVNY01000006">
    <property type="protein sequence ID" value="MBE6834338.1"/>
    <property type="molecule type" value="Genomic_DNA"/>
</dbReference>
<organism evidence="1 2">
    <name type="scientific">Faecalispora sporosphaeroides</name>
    <dbReference type="NCBI Taxonomy" id="1549"/>
    <lineage>
        <taxon>Bacteria</taxon>
        <taxon>Bacillati</taxon>
        <taxon>Bacillota</taxon>
        <taxon>Clostridia</taxon>
        <taxon>Eubacteriales</taxon>
        <taxon>Oscillospiraceae</taxon>
        <taxon>Faecalispora</taxon>
    </lineage>
</organism>
<dbReference type="Gene3D" id="3.40.50.300">
    <property type="entry name" value="P-loop containing nucleotide triphosphate hydrolases"/>
    <property type="match status" value="1"/>
</dbReference>
<keyword evidence="1" id="KW-0418">Kinase</keyword>
<dbReference type="SUPFAM" id="SSF52540">
    <property type="entry name" value="P-loop containing nucleoside triphosphate hydrolases"/>
    <property type="match status" value="1"/>
</dbReference>
<dbReference type="Proteomes" id="UP000754750">
    <property type="component" value="Unassembled WGS sequence"/>
</dbReference>
<dbReference type="InterPro" id="IPR027417">
    <property type="entry name" value="P-loop_NTPase"/>
</dbReference>
<dbReference type="Pfam" id="PF13189">
    <property type="entry name" value="Cytidylate_kin2"/>
    <property type="match status" value="1"/>
</dbReference>
<reference evidence="1" key="1">
    <citation type="submission" date="2019-04" db="EMBL/GenBank/DDBJ databases">
        <title>Evolution of Biomass-Degrading Anaerobic Consortia Revealed by Metagenomics.</title>
        <authorList>
            <person name="Peng X."/>
        </authorList>
    </citation>
    <scope>NUCLEOTIDE SEQUENCE</scope>
    <source>
        <strain evidence="1">SIG551</strain>
    </source>
</reference>
<keyword evidence="1" id="KW-0808">Transferase</keyword>
<comment type="caution">
    <text evidence="1">The sequence shown here is derived from an EMBL/GenBank/DDBJ whole genome shotgun (WGS) entry which is preliminary data.</text>
</comment>
<evidence type="ECO:0000313" key="1">
    <source>
        <dbReference type="EMBL" id="MBE6834338.1"/>
    </source>
</evidence>
<dbReference type="AlphaFoldDB" id="A0A928KTF4"/>
<name>A0A928KTF4_9FIRM</name>